<reference evidence="3" key="1">
    <citation type="journal article" date="2023" name="Science">
        <title>Elucidation of the pathway for biosynthesis of saponin adjuvants from the soapbark tree.</title>
        <authorList>
            <person name="Reed J."/>
            <person name="Orme A."/>
            <person name="El-Demerdash A."/>
            <person name="Owen C."/>
            <person name="Martin L.B.B."/>
            <person name="Misra R.C."/>
            <person name="Kikuchi S."/>
            <person name="Rejzek M."/>
            <person name="Martin A.C."/>
            <person name="Harkess A."/>
            <person name="Leebens-Mack J."/>
            <person name="Louveau T."/>
            <person name="Stephenson M.J."/>
            <person name="Osbourn A."/>
        </authorList>
    </citation>
    <scope>NUCLEOTIDE SEQUENCE</scope>
    <source>
        <strain evidence="3">S10</strain>
    </source>
</reference>
<dbReference type="InterPro" id="IPR005380">
    <property type="entry name" value="XS_domain"/>
</dbReference>
<gene>
    <name evidence="3" type="ORF">O6P43_008721</name>
</gene>
<accession>A0AAD7M5T8</accession>
<evidence type="ECO:0000259" key="2">
    <source>
        <dbReference type="Pfam" id="PF03468"/>
    </source>
</evidence>
<evidence type="ECO:0000313" key="4">
    <source>
        <dbReference type="Proteomes" id="UP001163823"/>
    </source>
</evidence>
<dbReference type="EMBL" id="JARAOO010000004">
    <property type="protein sequence ID" value="KAJ7970551.1"/>
    <property type="molecule type" value="Genomic_DNA"/>
</dbReference>
<protein>
    <submittedName>
        <fullName evidence="3">Suppressor of gene silencing protein</fullName>
    </submittedName>
</protein>
<evidence type="ECO:0000256" key="1">
    <source>
        <dbReference type="SAM" id="MobiDB-lite"/>
    </source>
</evidence>
<name>A0AAD7M5T8_QUISA</name>
<proteinExistence type="predicted"/>
<evidence type="ECO:0000313" key="3">
    <source>
        <dbReference type="EMBL" id="KAJ7970551.1"/>
    </source>
</evidence>
<sequence length="384" mass="44226">MPPLRSESGFGRDAGPRFQQERFQCSPAYDSRKIMSRKWKGPEEFLDPYDTCEEWTDDDINLLNSSGKVRFDHKIYRNTGNKYKDFETNEWLLSQDSLPDPHRCYVGFHKHSGRFLKGYKNSSSVGSYKSQHFYRRSALHKQPKMQKQKYDDDEKNHSVNDESSEDWANLAKFNPSEGSEEFNQLVHEAFLMYSKKVNVNRSVQRRYKEQGKACSLYCIVCGRSLSKEFMDTQRLVTHAFMSHKVLPDAEGLAQKEDLVLWPPLVVIHNISMSDNNPKNLKVVSMAIIETILRGNGLVQGRIKVCLGKPADQSVAMVKCLGTFSGLLDAERLHKYFCASHRGRVDFEQVQTIAKAVSLGNKKCRETRWRVSCMDTGGLQRIWTK</sequence>
<dbReference type="InterPro" id="IPR038588">
    <property type="entry name" value="XS_domain_sf"/>
</dbReference>
<dbReference type="AlphaFoldDB" id="A0AAD7M5T8"/>
<feature type="region of interest" description="Disordered" evidence="1">
    <location>
        <begin position="139"/>
        <end position="162"/>
    </location>
</feature>
<organism evidence="3 4">
    <name type="scientific">Quillaja saponaria</name>
    <name type="common">Soap bark tree</name>
    <dbReference type="NCBI Taxonomy" id="32244"/>
    <lineage>
        <taxon>Eukaryota</taxon>
        <taxon>Viridiplantae</taxon>
        <taxon>Streptophyta</taxon>
        <taxon>Embryophyta</taxon>
        <taxon>Tracheophyta</taxon>
        <taxon>Spermatophyta</taxon>
        <taxon>Magnoliopsida</taxon>
        <taxon>eudicotyledons</taxon>
        <taxon>Gunneridae</taxon>
        <taxon>Pentapetalae</taxon>
        <taxon>rosids</taxon>
        <taxon>fabids</taxon>
        <taxon>Fabales</taxon>
        <taxon>Quillajaceae</taxon>
        <taxon>Quillaja</taxon>
    </lineage>
</organism>
<dbReference type="Pfam" id="PF03468">
    <property type="entry name" value="XS"/>
    <property type="match status" value="1"/>
</dbReference>
<dbReference type="PANTHER" id="PTHR46619:SF4">
    <property type="entry name" value="XS DOMAIN-CONTAINING PROTEIN-RELATED"/>
    <property type="match status" value="1"/>
</dbReference>
<dbReference type="PANTHER" id="PTHR46619">
    <property type="entry name" value="RNA RECOGNITION MOTIF XS DOMAIN PROTEIN-RELATED"/>
    <property type="match status" value="1"/>
</dbReference>
<dbReference type="Proteomes" id="UP001163823">
    <property type="component" value="Chromosome 4"/>
</dbReference>
<dbReference type="Gene3D" id="3.30.70.2890">
    <property type="entry name" value="XS domain"/>
    <property type="match status" value="1"/>
</dbReference>
<keyword evidence="4" id="KW-1185">Reference proteome</keyword>
<dbReference type="GO" id="GO:0031047">
    <property type="term" value="P:regulatory ncRNA-mediated gene silencing"/>
    <property type="evidence" value="ECO:0007669"/>
    <property type="project" value="InterPro"/>
</dbReference>
<dbReference type="KEGG" id="qsa:O6P43_008721"/>
<feature type="compositionally biased region" description="Basic and acidic residues" evidence="1">
    <location>
        <begin position="148"/>
        <end position="160"/>
    </location>
</feature>
<comment type="caution">
    <text evidence="3">The sequence shown here is derived from an EMBL/GenBank/DDBJ whole genome shotgun (WGS) entry which is preliminary data.</text>
</comment>
<feature type="domain" description="XS" evidence="2">
    <location>
        <begin position="256"/>
        <end position="350"/>
    </location>
</feature>